<dbReference type="InterPro" id="IPR021074">
    <property type="entry name" value="Formate_DH_dsu"/>
</dbReference>
<keyword evidence="3" id="KW-1185">Reference proteome</keyword>
<dbReference type="Proteomes" id="UP000564885">
    <property type="component" value="Unassembled WGS sequence"/>
</dbReference>
<accession>A0A849I444</accession>
<evidence type="ECO:0000256" key="1">
    <source>
        <dbReference type="SAM" id="MobiDB-lite"/>
    </source>
</evidence>
<name>A0A849I444_9HYPH</name>
<organism evidence="2 3">
    <name type="scientific">Enterovirga aerilata</name>
    <dbReference type="NCBI Taxonomy" id="2730920"/>
    <lineage>
        <taxon>Bacteria</taxon>
        <taxon>Pseudomonadati</taxon>
        <taxon>Pseudomonadota</taxon>
        <taxon>Alphaproteobacteria</taxon>
        <taxon>Hyphomicrobiales</taxon>
        <taxon>Methylobacteriaceae</taxon>
        <taxon>Enterovirga</taxon>
    </lineage>
</organism>
<feature type="region of interest" description="Disordered" evidence="1">
    <location>
        <begin position="73"/>
        <end position="99"/>
    </location>
</feature>
<sequence>MDHAPTDPATKLVRMANQIASFFRSYPDEEAAAGVHDHIVAFWSPVMRRDLLAYVDADGSGLDPLVERAMHRIGKGPSPTAREAAGPDEVGQLGAGDAG</sequence>
<dbReference type="EMBL" id="JABEPP010000002">
    <property type="protein sequence ID" value="NNM72434.1"/>
    <property type="molecule type" value="Genomic_DNA"/>
</dbReference>
<dbReference type="Pfam" id="PF11390">
    <property type="entry name" value="FdsD"/>
    <property type="match status" value="1"/>
</dbReference>
<reference evidence="2 3" key="1">
    <citation type="submission" date="2020-04" db="EMBL/GenBank/DDBJ databases">
        <title>Enterovirga sp. isolate from soil.</title>
        <authorList>
            <person name="Chea S."/>
            <person name="Kim D.-U."/>
        </authorList>
    </citation>
    <scope>NUCLEOTIDE SEQUENCE [LARGE SCALE GENOMIC DNA]</scope>
    <source>
        <strain evidence="2 3">DB1703</strain>
    </source>
</reference>
<dbReference type="RefSeq" id="WP_171217903.1">
    <property type="nucleotide sequence ID" value="NZ_JABEPP010000002.1"/>
</dbReference>
<proteinExistence type="predicted"/>
<comment type="caution">
    <text evidence="2">The sequence shown here is derived from an EMBL/GenBank/DDBJ whole genome shotgun (WGS) entry which is preliminary data.</text>
</comment>
<gene>
    <name evidence="2" type="ORF">HJG44_08520</name>
</gene>
<evidence type="ECO:0000313" key="3">
    <source>
        <dbReference type="Proteomes" id="UP000564885"/>
    </source>
</evidence>
<dbReference type="AlphaFoldDB" id="A0A849I444"/>
<protein>
    <submittedName>
        <fullName evidence="2">Formate dehydrogenase subunit delta</fullName>
    </submittedName>
</protein>
<evidence type="ECO:0000313" key="2">
    <source>
        <dbReference type="EMBL" id="NNM72434.1"/>
    </source>
</evidence>